<keyword evidence="4" id="KW-1185">Reference proteome</keyword>
<dbReference type="SUPFAM" id="SSF51735">
    <property type="entry name" value="NAD(P)-binding Rossmann-fold domains"/>
    <property type="match status" value="1"/>
</dbReference>
<reference evidence="3 4" key="1">
    <citation type="submission" date="2018-12" db="EMBL/GenBank/DDBJ databases">
        <title>Draft genome sequence of Xylaria grammica IHI A82.</title>
        <authorList>
            <person name="Buettner E."/>
            <person name="Kellner H."/>
        </authorList>
    </citation>
    <scope>NUCLEOTIDE SEQUENCE [LARGE SCALE GENOMIC DNA]</scope>
    <source>
        <strain evidence="3 4">IHI A82</strain>
    </source>
</reference>
<dbReference type="InterPro" id="IPR051783">
    <property type="entry name" value="NAD(P)-dependent_oxidoreduct"/>
</dbReference>
<dbReference type="PANTHER" id="PTHR48079:SF6">
    <property type="entry name" value="NAD(P)-BINDING DOMAIN-CONTAINING PROTEIN-RELATED"/>
    <property type="match status" value="1"/>
</dbReference>
<dbReference type="STRING" id="363999.A0A439CN25"/>
<dbReference type="InterPro" id="IPR001509">
    <property type="entry name" value="Epimerase_deHydtase"/>
</dbReference>
<evidence type="ECO:0000313" key="3">
    <source>
        <dbReference type="EMBL" id="RWA03558.1"/>
    </source>
</evidence>
<dbReference type="InterPro" id="IPR036291">
    <property type="entry name" value="NAD(P)-bd_dom_sf"/>
</dbReference>
<dbReference type="AlphaFoldDB" id="A0A439CN25"/>
<feature type="compositionally biased region" description="Pro residues" evidence="1">
    <location>
        <begin position="382"/>
        <end position="391"/>
    </location>
</feature>
<evidence type="ECO:0000259" key="2">
    <source>
        <dbReference type="Pfam" id="PF01370"/>
    </source>
</evidence>
<dbReference type="GO" id="GO:0005737">
    <property type="term" value="C:cytoplasm"/>
    <property type="evidence" value="ECO:0007669"/>
    <property type="project" value="TreeGrafter"/>
</dbReference>
<sequence length="407" mass="44585">MSHNILITGGSGYLGGSLLARWNEAKLPAYNKLFALVRTPKQAEAVKQYGAEPLAFNAFDEAEVRTAVIDNNITVVYHLIAPRSHESQSYFIKAMAEVKKQTGRDVYFLHTTGAKIFSSHAGAPTDKPLLDNDPKLYEIQKAQQAPLQPMQEAVDTNNFVIDEAEKYGVRSYVFAPCIVYGEGEGFSNRISIQTVAIVRAAEAVKRMYRVDTGRPTWPVCHVRDNTNMYLELMRKILAGENPSYGQNGYYLAASGSVAWDDLYAAMGAALAKRDVVADSAITTANEQDLEAMAKGLGCPAGLVPLMMGGTCTFTADRGSKELGWKPLYKPEHILEYADAEVDFILRNKNWQIGLLALTTYPAPTLHTFTPQLAWYFQAEAGAPPPSPPPPRGLSLGKRDSETTALVA</sequence>
<comment type="caution">
    <text evidence="3">The sequence shown here is derived from an EMBL/GenBank/DDBJ whole genome shotgun (WGS) entry which is preliminary data.</text>
</comment>
<organism evidence="3 4">
    <name type="scientific">Xylaria grammica</name>
    <dbReference type="NCBI Taxonomy" id="363999"/>
    <lineage>
        <taxon>Eukaryota</taxon>
        <taxon>Fungi</taxon>
        <taxon>Dikarya</taxon>
        <taxon>Ascomycota</taxon>
        <taxon>Pezizomycotina</taxon>
        <taxon>Sordariomycetes</taxon>
        <taxon>Xylariomycetidae</taxon>
        <taxon>Xylariales</taxon>
        <taxon>Xylariaceae</taxon>
        <taxon>Xylaria</taxon>
    </lineage>
</organism>
<dbReference type="Pfam" id="PF01370">
    <property type="entry name" value="Epimerase"/>
    <property type="match status" value="1"/>
</dbReference>
<accession>A0A439CN25</accession>
<dbReference type="PANTHER" id="PTHR48079">
    <property type="entry name" value="PROTEIN YEEZ"/>
    <property type="match status" value="1"/>
</dbReference>
<evidence type="ECO:0000256" key="1">
    <source>
        <dbReference type="SAM" id="MobiDB-lite"/>
    </source>
</evidence>
<dbReference type="Proteomes" id="UP000286045">
    <property type="component" value="Unassembled WGS sequence"/>
</dbReference>
<protein>
    <recommendedName>
        <fullName evidence="2">NAD-dependent epimerase/dehydratase domain-containing protein</fullName>
    </recommendedName>
</protein>
<name>A0A439CN25_9PEZI</name>
<dbReference type="Gene3D" id="3.40.50.720">
    <property type="entry name" value="NAD(P)-binding Rossmann-like Domain"/>
    <property type="match status" value="1"/>
</dbReference>
<feature type="region of interest" description="Disordered" evidence="1">
    <location>
        <begin position="379"/>
        <end position="407"/>
    </location>
</feature>
<dbReference type="GO" id="GO:0004029">
    <property type="term" value="F:aldehyde dehydrogenase (NAD+) activity"/>
    <property type="evidence" value="ECO:0007669"/>
    <property type="project" value="TreeGrafter"/>
</dbReference>
<feature type="domain" description="NAD-dependent epimerase/dehydratase" evidence="2">
    <location>
        <begin position="5"/>
        <end position="241"/>
    </location>
</feature>
<proteinExistence type="predicted"/>
<evidence type="ECO:0000313" key="4">
    <source>
        <dbReference type="Proteomes" id="UP000286045"/>
    </source>
</evidence>
<dbReference type="EMBL" id="RYZI01000756">
    <property type="protein sequence ID" value="RWA03558.1"/>
    <property type="molecule type" value="Genomic_DNA"/>
</dbReference>
<gene>
    <name evidence="3" type="ORF">EKO27_g11547</name>
</gene>